<dbReference type="Pfam" id="PF11563">
    <property type="entry name" value="Protoglobin"/>
    <property type="match status" value="1"/>
</dbReference>
<dbReference type="PANTHER" id="PTHR45138:SF24">
    <property type="entry name" value="DIGUANYLATE CYCLASE DGCC-RELATED"/>
    <property type="match status" value="1"/>
</dbReference>
<dbReference type="InterPro" id="IPR044398">
    <property type="entry name" value="Globin-sensor_dom"/>
</dbReference>
<dbReference type="InterPro" id="IPR000160">
    <property type="entry name" value="GGDEF_dom"/>
</dbReference>
<dbReference type="PANTHER" id="PTHR45138">
    <property type="entry name" value="REGULATORY COMPONENTS OF SENSORY TRANSDUCTION SYSTEM"/>
    <property type="match status" value="1"/>
</dbReference>
<feature type="domain" description="GGDEF" evidence="5">
    <location>
        <begin position="233"/>
        <end position="357"/>
    </location>
</feature>
<dbReference type="InterPro" id="IPR012292">
    <property type="entry name" value="Globin/Proto"/>
</dbReference>
<dbReference type="Proteomes" id="UP001165384">
    <property type="component" value="Unassembled WGS sequence"/>
</dbReference>
<evidence type="ECO:0000259" key="5">
    <source>
        <dbReference type="PROSITE" id="PS50887"/>
    </source>
</evidence>
<dbReference type="InterPro" id="IPR043128">
    <property type="entry name" value="Rev_trsase/Diguanyl_cyclase"/>
</dbReference>
<comment type="caution">
    <text evidence="6">The sequence shown here is derived from an EMBL/GenBank/DDBJ whole genome shotgun (WGS) entry which is preliminary data.</text>
</comment>
<proteinExistence type="predicted"/>
<dbReference type="Pfam" id="PF00990">
    <property type="entry name" value="GGDEF"/>
    <property type="match status" value="1"/>
</dbReference>
<dbReference type="EMBL" id="JAKLTN010000002">
    <property type="protein sequence ID" value="MCG2577261.1"/>
    <property type="molecule type" value="Genomic_DNA"/>
</dbReference>
<gene>
    <name evidence="6" type="ORF">LZ012_09675</name>
</gene>
<evidence type="ECO:0000256" key="2">
    <source>
        <dbReference type="ARBA" id="ARBA00015125"/>
    </source>
</evidence>
<dbReference type="InterPro" id="IPR050469">
    <property type="entry name" value="Diguanylate_Cyclase"/>
</dbReference>
<feature type="coiled-coil region" evidence="4">
    <location>
        <begin position="167"/>
        <end position="205"/>
    </location>
</feature>
<dbReference type="PROSITE" id="PS50887">
    <property type="entry name" value="GGDEF"/>
    <property type="match status" value="1"/>
</dbReference>
<dbReference type="SUPFAM" id="SSF55073">
    <property type="entry name" value="Nucleotide cyclase"/>
    <property type="match status" value="1"/>
</dbReference>
<dbReference type="EC" id="2.7.7.65" evidence="1"/>
<evidence type="ECO:0000256" key="3">
    <source>
        <dbReference type="ARBA" id="ARBA00029839"/>
    </source>
</evidence>
<evidence type="ECO:0000256" key="1">
    <source>
        <dbReference type="ARBA" id="ARBA00012528"/>
    </source>
</evidence>
<dbReference type="NCBIfam" id="TIGR00254">
    <property type="entry name" value="GGDEF"/>
    <property type="match status" value="1"/>
</dbReference>
<dbReference type="InterPro" id="IPR029787">
    <property type="entry name" value="Nucleotide_cyclase"/>
</dbReference>
<dbReference type="SUPFAM" id="SSF46458">
    <property type="entry name" value="Globin-like"/>
    <property type="match status" value="1"/>
</dbReference>
<sequence length="357" mass="40855">MIQTTNKTLLEQLQITELEIARRKEFLGFSEDDVALLLSCKELITRHIDAIVTEFYEKQTAIEEIALLIGDSDTLARLHSAQRAYILGLFDGYYDIEYVNNRLRIGMVHKRIGVEPKLYLSAVKTLKDGIDAALNRYLEDKEHVSKVMGAIDKLLYFDTTLVFDTYIRSLLAEVELAKDKVQNYAKELEGKVAERTHQLHELSRRDPLTGLYNQRSLRDYLRRELMVASRHKRPFCLIYFDVDAFKQINDTRGHSSGDEILRMIGEALLNVSRESDFPCRYGGDEFCLALPECNLANAELTCKRLIEQFKARVSSVTLSIGVVQTGPEEFVDPEELLRLADAKMYEAKSHAGFKICT</sequence>
<evidence type="ECO:0000256" key="4">
    <source>
        <dbReference type="SAM" id="Coils"/>
    </source>
</evidence>
<name>A0ABS9K248_9RHOO</name>
<dbReference type="InterPro" id="IPR009050">
    <property type="entry name" value="Globin-like_sf"/>
</dbReference>
<dbReference type="SMART" id="SM00267">
    <property type="entry name" value="GGDEF"/>
    <property type="match status" value="1"/>
</dbReference>
<evidence type="ECO:0000313" key="7">
    <source>
        <dbReference type="Proteomes" id="UP001165384"/>
    </source>
</evidence>
<accession>A0ABS9K248</accession>
<dbReference type="RefSeq" id="WP_275710156.1">
    <property type="nucleotide sequence ID" value="NZ_JAKLTN010000002.1"/>
</dbReference>
<keyword evidence="7" id="KW-1185">Reference proteome</keyword>
<reference evidence="6" key="1">
    <citation type="submission" date="2022-01" db="EMBL/GenBank/DDBJ databases">
        <authorList>
            <person name="Jo J.-H."/>
            <person name="Im W.-T."/>
        </authorList>
    </citation>
    <scope>NUCLEOTIDE SEQUENCE</scope>
    <source>
        <strain evidence="6">XY25</strain>
    </source>
</reference>
<keyword evidence="4" id="KW-0175">Coiled coil</keyword>
<evidence type="ECO:0000313" key="6">
    <source>
        <dbReference type="EMBL" id="MCG2577261.1"/>
    </source>
</evidence>
<dbReference type="CDD" id="cd01949">
    <property type="entry name" value="GGDEF"/>
    <property type="match status" value="1"/>
</dbReference>
<organism evidence="6 7">
    <name type="scientific">Dechloromonas hankyongensis</name>
    <dbReference type="NCBI Taxonomy" id="2908002"/>
    <lineage>
        <taxon>Bacteria</taxon>
        <taxon>Pseudomonadati</taxon>
        <taxon>Pseudomonadota</taxon>
        <taxon>Betaproteobacteria</taxon>
        <taxon>Rhodocyclales</taxon>
        <taxon>Azonexaceae</taxon>
        <taxon>Dechloromonas</taxon>
    </lineage>
</organism>
<dbReference type="Gene3D" id="3.30.70.270">
    <property type="match status" value="1"/>
</dbReference>
<dbReference type="Gene3D" id="1.10.490.10">
    <property type="entry name" value="Globins"/>
    <property type="match status" value="1"/>
</dbReference>
<protein>
    <recommendedName>
        <fullName evidence="2">Diguanylate cyclase DosC</fullName>
        <ecNumber evidence="1">2.7.7.65</ecNumber>
    </recommendedName>
    <alternativeName>
        <fullName evidence="3">Direct oxygen-sensing cyclase</fullName>
    </alternativeName>
</protein>